<dbReference type="EMBL" id="JACARV010000049">
    <property type="protein sequence ID" value="NWC81976.1"/>
    <property type="molecule type" value="Genomic_DNA"/>
</dbReference>
<protein>
    <submittedName>
        <fullName evidence="1">Uncharacterized protein</fullName>
    </submittedName>
</protein>
<dbReference type="AlphaFoldDB" id="A0A7Y7ZBP9"/>
<evidence type="ECO:0000313" key="2">
    <source>
        <dbReference type="Proteomes" id="UP000542695"/>
    </source>
</evidence>
<proteinExistence type="predicted"/>
<accession>A0A7Y7ZBP9</accession>
<organism evidence="1 2">
    <name type="scientific">Pseudomonas putida</name>
    <name type="common">Arthrobacter siderocapsulatus</name>
    <dbReference type="NCBI Taxonomy" id="303"/>
    <lineage>
        <taxon>Bacteria</taxon>
        <taxon>Pseudomonadati</taxon>
        <taxon>Pseudomonadota</taxon>
        <taxon>Gammaproteobacteria</taxon>
        <taxon>Pseudomonadales</taxon>
        <taxon>Pseudomonadaceae</taxon>
        <taxon>Pseudomonas</taxon>
    </lineage>
</organism>
<name>A0A7Y7ZBP9_PSEPU</name>
<gene>
    <name evidence="1" type="ORF">HX798_17015</name>
</gene>
<dbReference type="Proteomes" id="UP000542695">
    <property type="component" value="Unassembled WGS sequence"/>
</dbReference>
<comment type="caution">
    <text evidence="1">The sequence shown here is derived from an EMBL/GenBank/DDBJ whole genome shotgun (WGS) entry which is preliminary data.</text>
</comment>
<sequence length="89" mass="9770">MKQAHDISIRSQIQELAKQHGVTGDKDRFSDLASTVTRLSGDVVALDTIERMLVSLKKQGILTKQQILQLEAGYLREQSCSGSGRNLSA</sequence>
<reference evidence="1 2" key="1">
    <citation type="submission" date="2020-04" db="EMBL/GenBank/DDBJ databases">
        <title>Molecular characterization of pseudomonads from Agaricus bisporus reveal novel blotch 2 pathogens in Western Europe.</title>
        <authorList>
            <person name="Taparia T."/>
            <person name="Krijger M."/>
            <person name="Haynes E."/>
            <person name="Elpinstone J.G."/>
            <person name="Noble R."/>
            <person name="Van Der Wolf J."/>
        </authorList>
    </citation>
    <scope>NUCLEOTIDE SEQUENCE [LARGE SCALE GENOMIC DNA]</scope>
    <source>
        <strain evidence="1 2">P7765</strain>
    </source>
</reference>
<evidence type="ECO:0000313" key="1">
    <source>
        <dbReference type="EMBL" id="NWC81976.1"/>
    </source>
</evidence>
<dbReference type="RefSeq" id="WP_046785970.1">
    <property type="nucleotide sequence ID" value="NZ_JACARV010000049.1"/>
</dbReference>